<evidence type="ECO:0000313" key="4">
    <source>
        <dbReference type="RefSeq" id="XP_022291057.1"/>
    </source>
</evidence>
<dbReference type="Proteomes" id="UP000694844">
    <property type="component" value="Chromosome 7"/>
</dbReference>
<sequence>MNWVYFIFSVTWHSVYSFCGGGETCCAGWYWNEERSTCERCSIGFHSINCSEICEFPSYGEDCQDTCNCDLRFCDHRFGCNIQNADTTSINTTSLQNSKRVSLAETTPISTKNTYFDKPFVTPYLPYTVIYAVIVFVGILVILCGMFVGIYFYKHCMKQIIIVNKRDADKTSDEYSSLGVDSHHQTQHSRDLIYLEPVSGNNGYYDEIKEKDEINEIFVETSSPRNENEIALQCNPSIPHSESLP</sequence>
<dbReference type="KEGG" id="cvn:111102557"/>
<feature type="transmembrane region" description="Helical" evidence="1">
    <location>
        <begin position="129"/>
        <end position="153"/>
    </location>
</feature>
<evidence type="ECO:0000256" key="1">
    <source>
        <dbReference type="SAM" id="Phobius"/>
    </source>
</evidence>
<evidence type="ECO:0000256" key="2">
    <source>
        <dbReference type="SAM" id="SignalP"/>
    </source>
</evidence>
<reference evidence="4" key="1">
    <citation type="submission" date="2025-08" db="UniProtKB">
        <authorList>
            <consortium name="RefSeq"/>
        </authorList>
    </citation>
    <scope>IDENTIFICATION</scope>
    <source>
        <tissue evidence="4">Whole sample</tissue>
    </source>
</reference>
<feature type="signal peptide" evidence="2">
    <location>
        <begin position="1"/>
        <end position="17"/>
    </location>
</feature>
<feature type="chain" id="PRO_5034161178" evidence="2">
    <location>
        <begin position="18"/>
        <end position="245"/>
    </location>
</feature>
<organism evidence="3 4">
    <name type="scientific">Crassostrea virginica</name>
    <name type="common">Eastern oyster</name>
    <dbReference type="NCBI Taxonomy" id="6565"/>
    <lineage>
        <taxon>Eukaryota</taxon>
        <taxon>Metazoa</taxon>
        <taxon>Spiralia</taxon>
        <taxon>Lophotrochozoa</taxon>
        <taxon>Mollusca</taxon>
        <taxon>Bivalvia</taxon>
        <taxon>Autobranchia</taxon>
        <taxon>Pteriomorphia</taxon>
        <taxon>Ostreida</taxon>
        <taxon>Ostreoidea</taxon>
        <taxon>Ostreidae</taxon>
        <taxon>Crassostrea</taxon>
    </lineage>
</organism>
<keyword evidence="2" id="KW-0732">Signal</keyword>
<dbReference type="OrthoDB" id="10252017at2759"/>
<keyword evidence="1" id="KW-1133">Transmembrane helix</keyword>
<keyword evidence="1" id="KW-0812">Transmembrane</keyword>
<name>A0A8B8AHR6_CRAVI</name>
<keyword evidence="3" id="KW-1185">Reference proteome</keyword>
<proteinExistence type="predicted"/>
<gene>
    <name evidence="4" type="primary">LOC111102557</name>
</gene>
<keyword evidence="1" id="KW-0472">Membrane</keyword>
<accession>A0A8B8AHR6</accession>
<dbReference type="GeneID" id="111102557"/>
<dbReference type="RefSeq" id="XP_022291057.1">
    <property type="nucleotide sequence ID" value="XM_022435349.1"/>
</dbReference>
<dbReference type="AlphaFoldDB" id="A0A8B8AHR6"/>
<protein>
    <submittedName>
        <fullName evidence="4">Uncharacterized protein LOC111102557</fullName>
    </submittedName>
</protein>
<evidence type="ECO:0000313" key="3">
    <source>
        <dbReference type="Proteomes" id="UP000694844"/>
    </source>
</evidence>